<keyword evidence="5" id="KW-1185">Reference proteome</keyword>
<dbReference type="EMBL" id="JABXWT010000026">
    <property type="protein sequence ID" value="NVO58433.1"/>
    <property type="molecule type" value="Genomic_DNA"/>
</dbReference>
<dbReference type="InterPro" id="IPR040079">
    <property type="entry name" value="Glutathione_S-Trfase"/>
</dbReference>
<dbReference type="InterPro" id="IPR036249">
    <property type="entry name" value="Thioredoxin-like_sf"/>
</dbReference>
<dbReference type="SUPFAM" id="SSF47616">
    <property type="entry name" value="GST C-terminal domain-like"/>
    <property type="match status" value="1"/>
</dbReference>
<dbReference type="Pfam" id="PF13417">
    <property type="entry name" value="GST_N_3"/>
    <property type="match status" value="1"/>
</dbReference>
<comment type="caution">
    <text evidence="4">The sequence shown here is derived from an EMBL/GenBank/DDBJ whole genome shotgun (WGS) entry which is preliminary data.</text>
</comment>
<gene>
    <name evidence="4" type="ORF">HW561_21870</name>
</gene>
<evidence type="ECO:0000313" key="5">
    <source>
        <dbReference type="Proteomes" id="UP000630805"/>
    </source>
</evidence>
<evidence type="ECO:0000256" key="1">
    <source>
        <dbReference type="ARBA" id="ARBA00011738"/>
    </source>
</evidence>
<sequence>MIRLFDFKLSGSCHKVRMLLSMLHLEYQLIDVDLLNGDQTQAQFLRINPLHKVPVLDDDGFVLRDSTAIMMYLAQKYDAASWAPKTPEEHGEIQQWLSFSVNEVFHGLATARAIVLFERDIDLTGPQALAHSSLETMERHLSGSPWLACGQLTLADLACYPYAALSYQGNVPLSPYPSVQNWIRQIEALPGYVAMPGVPAPA</sequence>
<dbReference type="Gene3D" id="1.20.1050.10">
    <property type="match status" value="1"/>
</dbReference>
<dbReference type="PROSITE" id="PS50404">
    <property type="entry name" value="GST_NTER"/>
    <property type="match status" value="1"/>
</dbReference>
<dbReference type="RefSeq" id="WP_176867475.1">
    <property type="nucleotide sequence ID" value="NZ_JABXWT010000026.1"/>
</dbReference>
<evidence type="ECO:0000259" key="2">
    <source>
        <dbReference type="PROSITE" id="PS50404"/>
    </source>
</evidence>
<organism evidence="4 5">
    <name type="scientific">Ruegeria haliotis</name>
    <dbReference type="NCBI Taxonomy" id="2747601"/>
    <lineage>
        <taxon>Bacteria</taxon>
        <taxon>Pseudomonadati</taxon>
        <taxon>Pseudomonadota</taxon>
        <taxon>Alphaproteobacteria</taxon>
        <taxon>Rhodobacterales</taxon>
        <taxon>Roseobacteraceae</taxon>
        <taxon>Ruegeria</taxon>
    </lineage>
</organism>
<accession>A0ABX2PW54</accession>
<dbReference type="PANTHER" id="PTHR43969">
    <property type="entry name" value="GLUTATHIONE S TRANSFERASE D10, ISOFORM A-RELATED"/>
    <property type="match status" value="1"/>
</dbReference>
<reference evidence="4 5" key="1">
    <citation type="submission" date="2020-06" db="EMBL/GenBank/DDBJ databases">
        <authorList>
            <person name="Cao W.R."/>
        </authorList>
    </citation>
    <scope>NUCLEOTIDE SEQUENCE [LARGE SCALE GENOMIC DNA]</scope>
    <source>
        <strain evidence="4 5">B1Z28</strain>
    </source>
</reference>
<dbReference type="InterPro" id="IPR004045">
    <property type="entry name" value="Glutathione_S-Trfase_N"/>
</dbReference>
<proteinExistence type="predicted"/>
<dbReference type="PROSITE" id="PS50405">
    <property type="entry name" value="GST_CTER"/>
    <property type="match status" value="1"/>
</dbReference>
<dbReference type="InterPro" id="IPR010987">
    <property type="entry name" value="Glutathione-S-Trfase_C-like"/>
</dbReference>
<name>A0ABX2PW54_9RHOB</name>
<dbReference type="InterPro" id="IPR036282">
    <property type="entry name" value="Glutathione-S-Trfase_C_sf"/>
</dbReference>
<dbReference type="SUPFAM" id="SSF52833">
    <property type="entry name" value="Thioredoxin-like"/>
    <property type="match status" value="1"/>
</dbReference>
<dbReference type="Proteomes" id="UP000630805">
    <property type="component" value="Unassembled WGS sequence"/>
</dbReference>
<dbReference type="PANTHER" id="PTHR43969:SF9">
    <property type="entry name" value="GLUTATHIONE S TRANSFERASE D10, ISOFORM A-RELATED"/>
    <property type="match status" value="1"/>
</dbReference>
<evidence type="ECO:0000259" key="3">
    <source>
        <dbReference type="PROSITE" id="PS50405"/>
    </source>
</evidence>
<feature type="domain" description="GST C-terminal" evidence="3">
    <location>
        <begin position="86"/>
        <end position="202"/>
    </location>
</feature>
<dbReference type="Gene3D" id="3.40.30.10">
    <property type="entry name" value="Glutaredoxin"/>
    <property type="match status" value="1"/>
</dbReference>
<dbReference type="SFLD" id="SFLDS00019">
    <property type="entry name" value="Glutathione_Transferase_(cytos"/>
    <property type="match status" value="1"/>
</dbReference>
<comment type="subunit">
    <text evidence="1">Homodimer.</text>
</comment>
<feature type="domain" description="GST N-terminal" evidence="2">
    <location>
        <begin position="1"/>
        <end position="81"/>
    </location>
</feature>
<evidence type="ECO:0000313" key="4">
    <source>
        <dbReference type="EMBL" id="NVO58433.1"/>
    </source>
</evidence>
<dbReference type="SFLD" id="SFLDG00358">
    <property type="entry name" value="Main_(cytGST)"/>
    <property type="match status" value="1"/>
</dbReference>
<dbReference type="Pfam" id="PF13410">
    <property type="entry name" value="GST_C_2"/>
    <property type="match status" value="1"/>
</dbReference>
<protein>
    <submittedName>
        <fullName evidence="4">Glutathione S-transferase N-terminal domain-containing protein</fullName>
    </submittedName>
</protein>